<dbReference type="EMBL" id="CATQJL010000223">
    <property type="protein sequence ID" value="CAJ0596700.1"/>
    <property type="molecule type" value="Genomic_DNA"/>
</dbReference>
<evidence type="ECO:0000313" key="12">
    <source>
        <dbReference type="EMBL" id="CAJ0596700.1"/>
    </source>
</evidence>
<dbReference type="GO" id="GO:0005763">
    <property type="term" value="C:mitochondrial small ribosomal subunit"/>
    <property type="evidence" value="ECO:0007669"/>
    <property type="project" value="InterPro"/>
</dbReference>
<keyword evidence="9" id="KW-0175">Coiled coil</keyword>
<feature type="domain" description="Lactate/malate dehydrogenase N-terminal" evidence="10">
    <location>
        <begin position="27"/>
        <end position="169"/>
    </location>
</feature>
<evidence type="ECO:0000256" key="7">
    <source>
        <dbReference type="ARBA" id="ARBA00023027"/>
    </source>
</evidence>
<feature type="coiled-coil region" evidence="9">
    <location>
        <begin position="506"/>
        <end position="543"/>
    </location>
</feature>
<comment type="similarity">
    <text evidence="1">Belongs to the LDH/MDH superfamily. MDH type 1 family.</text>
</comment>
<dbReference type="InterPro" id="IPR015955">
    <property type="entry name" value="Lactate_DH/Glyco_Ohase_4_C"/>
</dbReference>
<dbReference type="FunFam" id="3.40.50.720:FF:000013">
    <property type="entry name" value="Malate dehydrogenase"/>
    <property type="match status" value="1"/>
</dbReference>
<evidence type="ECO:0000256" key="6">
    <source>
        <dbReference type="ARBA" id="ARBA00023002"/>
    </source>
</evidence>
<sequence length="741" mass="81258">MALPARNLAAVASIGLRSVRHSSSSPKVALLGASGGIGQPLGLLLKQDNLVKHLALYDVVNTPGVAADLSHIDTNAKVTAHTGQGELAAAVANADIVVIPAGVPRKPGMTRDDLFNTNAGIVRDLVDVVAVEAPKALIAVITNPVNSTVPIASEVMKKHGVYDKNRIFGVTMLDVVRSQAFVAQLKNLDATKTVVPVVGGHAGITIIPLLSQVTPKVSFTEDEILKLTPKIQEAGTEVVKAKAGGGSATLSMAVAGWRFTNALLRGLKGDKNVQCAYVKNDSVKGVEYFSTPLELGPNGIEKILGVGKVSPFEQELIKESIPELNKNIQKGIAFKQSKQIITRNRVGYWLVILMLKRIAPSVRGLRTTYRLLSSDGKDSEGGSKKPPLSTKQVLGDDLLDAVNSVAEDLHKDDPAAKKETKNTLISKLISHEKATFDEATNAQMQEMLDDKAIQGLLTSVSAETKASNALPNKNALLRQERRGLLLLRKEIFYQAVQSGVKPVEAQKLAENAVNEAQQRINAQRKAKAEGVKAEEEAEEAKKVQRAESEQKFYDYAMQMAEKMLYHDDMVTSGMKARKTIKPDPAVPSLLKTTKRLGIWKSLDDCQELELGFWKEWDLRAARIMNQSLGPENSFEEQIKWTEDGKQWPYPIDNEYLMGPEADVPFYEHIFLERHLAGLGLPKEGPIAHFMELVCVGLSKNPYMTLTKKMDHLQWFAKFFNKEKQALIKKLHEQEQIAAQNS</sequence>
<comment type="caution">
    <text evidence="12">The sequence shown here is derived from an EMBL/GenBank/DDBJ whole genome shotgun (WGS) entry which is preliminary data.</text>
</comment>
<feature type="domain" description="Lactate/malate dehydrogenase C-terminal" evidence="11">
    <location>
        <begin position="171"/>
        <end position="334"/>
    </location>
</feature>
<dbReference type="InterPro" id="IPR001236">
    <property type="entry name" value="Lactate/malate_DH_N"/>
</dbReference>
<dbReference type="Proteomes" id="UP001176961">
    <property type="component" value="Unassembled WGS sequence"/>
</dbReference>
<evidence type="ECO:0000256" key="4">
    <source>
        <dbReference type="ARBA" id="ARBA00016075"/>
    </source>
</evidence>
<dbReference type="Gene3D" id="3.90.110.10">
    <property type="entry name" value="Lactate dehydrogenase/glycoside hydrolase, family 4, C-terminal"/>
    <property type="match status" value="1"/>
</dbReference>
<comment type="subunit">
    <text evidence="2">Homodimer.</text>
</comment>
<evidence type="ECO:0000256" key="3">
    <source>
        <dbReference type="ARBA" id="ARBA00012995"/>
    </source>
</evidence>
<dbReference type="InterPro" id="IPR026299">
    <property type="entry name" value="MRP-S31"/>
</dbReference>
<dbReference type="Pfam" id="PF02866">
    <property type="entry name" value="Ldh_1_C"/>
    <property type="match status" value="1"/>
</dbReference>
<gene>
    <name evidence="12" type="ORF">CYNAS_LOCUS8683</name>
</gene>
<dbReference type="NCBIfam" id="TIGR01772">
    <property type="entry name" value="MDH_euk_gproteo"/>
    <property type="match status" value="1"/>
</dbReference>
<dbReference type="SUPFAM" id="SSF51735">
    <property type="entry name" value="NAD(P)-binding Rossmann-fold domains"/>
    <property type="match status" value="1"/>
</dbReference>
<proteinExistence type="inferred from homology"/>
<dbReference type="AlphaFoldDB" id="A0AA36GR82"/>
<dbReference type="GO" id="GO:0006099">
    <property type="term" value="P:tricarboxylic acid cycle"/>
    <property type="evidence" value="ECO:0007669"/>
    <property type="project" value="UniProtKB-KW"/>
</dbReference>
<dbReference type="Pfam" id="PF00056">
    <property type="entry name" value="Ldh_1_N"/>
    <property type="match status" value="1"/>
</dbReference>
<dbReference type="GO" id="GO:0030060">
    <property type="term" value="F:L-malate dehydrogenase (NAD+) activity"/>
    <property type="evidence" value="ECO:0007669"/>
    <property type="project" value="UniProtKB-EC"/>
</dbReference>
<evidence type="ECO:0000256" key="2">
    <source>
        <dbReference type="ARBA" id="ARBA00011738"/>
    </source>
</evidence>
<organism evidence="12 13">
    <name type="scientific">Cylicocyclus nassatus</name>
    <name type="common">Nematode worm</name>
    <dbReference type="NCBI Taxonomy" id="53992"/>
    <lineage>
        <taxon>Eukaryota</taxon>
        <taxon>Metazoa</taxon>
        <taxon>Ecdysozoa</taxon>
        <taxon>Nematoda</taxon>
        <taxon>Chromadorea</taxon>
        <taxon>Rhabditida</taxon>
        <taxon>Rhabditina</taxon>
        <taxon>Rhabditomorpha</taxon>
        <taxon>Strongyloidea</taxon>
        <taxon>Strongylidae</taxon>
        <taxon>Cylicocyclus</taxon>
    </lineage>
</organism>
<dbReference type="EC" id="1.1.1.37" evidence="3"/>
<dbReference type="Pfam" id="PF15433">
    <property type="entry name" value="MRP-S31"/>
    <property type="match status" value="1"/>
</dbReference>
<dbReference type="GO" id="GO:0003735">
    <property type="term" value="F:structural constituent of ribosome"/>
    <property type="evidence" value="ECO:0007669"/>
    <property type="project" value="InterPro"/>
</dbReference>
<protein>
    <recommendedName>
        <fullName evidence="4">Malate dehydrogenase, mitochondrial</fullName>
        <ecNumber evidence="3">1.1.1.37</ecNumber>
    </recommendedName>
</protein>
<dbReference type="PANTHER" id="PTHR11540">
    <property type="entry name" value="MALATE AND LACTATE DEHYDROGENASE"/>
    <property type="match status" value="1"/>
</dbReference>
<evidence type="ECO:0000256" key="5">
    <source>
        <dbReference type="ARBA" id="ARBA00022532"/>
    </source>
</evidence>
<dbReference type="PANTHER" id="PTHR11540:SF16">
    <property type="entry name" value="MALATE DEHYDROGENASE, MITOCHONDRIAL"/>
    <property type="match status" value="1"/>
</dbReference>
<dbReference type="Gene3D" id="3.40.50.720">
    <property type="entry name" value="NAD(P)-binding Rossmann-like Domain"/>
    <property type="match status" value="1"/>
</dbReference>
<keyword evidence="5" id="KW-0816">Tricarboxylic acid cycle</keyword>
<evidence type="ECO:0000259" key="11">
    <source>
        <dbReference type="Pfam" id="PF02866"/>
    </source>
</evidence>
<accession>A0AA36GR82</accession>
<comment type="catalytic activity">
    <reaction evidence="8">
        <text>(S)-malate + NAD(+) = oxaloacetate + NADH + H(+)</text>
        <dbReference type="Rhea" id="RHEA:21432"/>
        <dbReference type="ChEBI" id="CHEBI:15378"/>
        <dbReference type="ChEBI" id="CHEBI:15589"/>
        <dbReference type="ChEBI" id="CHEBI:16452"/>
        <dbReference type="ChEBI" id="CHEBI:57540"/>
        <dbReference type="ChEBI" id="CHEBI:57945"/>
        <dbReference type="EC" id="1.1.1.37"/>
    </reaction>
</comment>
<dbReference type="CDD" id="cd01337">
    <property type="entry name" value="MDH_glyoxysomal_mitochondrial"/>
    <property type="match status" value="1"/>
</dbReference>
<dbReference type="GO" id="GO:0006108">
    <property type="term" value="P:malate metabolic process"/>
    <property type="evidence" value="ECO:0007669"/>
    <property type="project" value="InterPro"/>
</dbReference>
<keyword evidence="6" id="KW-0560">Oxidoreductase</keyword>
<dbReference type="InterPro" id="IPR010097">
    <property type="entry name" value="Malate_DH_type1"/>
</dbReference>
<evidence type="ECO:0000256" key="1">
    <source>
        <dbReference type="ARBA" id="ARBA00008824"/>
    </source>
</evidence>
<dbReference type="FunFam" id="3.90.110.10:FF:000001">
    <property type="entry name" value="Malate dehydrogenase"/>
    <property type="match status" value="1"/>
</dbReference>
<evidence type="ECO:0000256" key="9">
    <source>
        <dbReference type="SAM" id="Coils"/>
    </source>
</evidence>
<dbReference type="PROSITE" id="PS00068">
    <property type="entry name" value="MDH"/>
    <property type="match status" value="1"/>
</dbReference>
<name>A0AA36GR82_CYLNA</name>
<keyword evidence="13" id="KW-1185">Reference proteome</keyword>
<keyword evidence="7" id="KW-0520">NAD</keyword>
<evidence type="ECO:0000256" key="8">
    <source>
        <dbReference type="ARBA" id="ARBA00048313"/>
    </source>
</evidence>
<dbReference type="InterPro" id="IPR022383">
    <property type="entry name" value="Lactate/malate_DH_C"/>
</dbReference>
<evidence type="ECO:0000313" key="13">
    <source>
        <dbReference type="Proteomes" id="UP001176961"/>
    </source>
</evidence>
<dbReference type="InterPro" id="IPR001252">
    <property type="entry name" value="Malate_DH_AS"/>
</dbReference>
<reference evidence="12" key="1">
    <citation type="submission" date="2023-07" db="EMBL/GenBank/DDBJ databases">
        <authorList>
            <consortium name="CYATHOMIX"/>
        </authorList>
    </citation>
    <scope>NUCLEOTIDE SEQUENCE</scope>
    <source>
        <strain evidence="12">N/A</strain>
    </source>
</reference>
<dbReference type="InterPro" id="IPR036291">
    <property type="entry name" value="NAD(P)-bd_dom_sf"/>
</dbReference>
<evidence type="ECO:0000259" key="10">
    <source>
        <dbReference type="Pfam" id="PF00056"/>
    </source>
</evidence>
<dbReference type="SUPFAM" id="SSF56327">
    <property type="entry name" value="LDH C-terminal domain-like"/>
    <property type="match status" value="1"/>
</dbReference>